<protein>
    <submittedName>
        <fullName evidence="1">Uncharacterized protein</fullName>
    </submittedName>
</protein>
<dbReference type="EMBL" id="JAIWYP010000006">
    <property type="protein sequence ID" value="KAH3810473.1"/>
    <property type="molecule type" value="Genomic_DNA"/>
</dbReference>
<dbReference type="Proteomes" id="UP000828390">
    <property type="component" value="Unassembled WGS sequence"/>
</dbReference>
<evidence type="ECO:0000313" key="1">
    <source>
        <dbReference type="EMBL" id="KAH3810473.1"/>
    </source>
</evidence>
<dbReference type="AlphaFoldDB" id="A0A9D4G4P4"/>
<comment type="caution">
    <text evidence="1">The sequence shown here is derived from an EMBL/GenBank/DDBJ whole genome shotgun (WGS) entry which is preliminary data.</text>
</comment>
<reference evidence="1" key="1">
    <citation type="journal article" date="2019" name="bioRxiv">
        <title>The Genome of the Zebra Mussel, Dreissena polymorpha: A Resource for Invasive Species Research.</title>
        <authorList>
            <person name="McCartney M.A."/>
            <person name="Auch B."/>
            <person name="Kono T."/>
            <person name="Mallez S."/>
            <person name="Zhang Y."/>
            <person name="Obille A."/>
            <person name="Becker A."/>
            <person name="Abrahante J.E."/>
            <person name="Garbe J."/>
            <person name="Badalamenti J.P."/>
            <person name="Herman A."/>
            <person name="Mangelson H."/>
            <person name="Liachko I."/>
            <person name="Sullivan S."/>
            <person name="Sone E.D."/>
            <person name="Koren S."/>
            <person name="Silverstein K.A.T."/>
            <person name="Beckman K.B."/>
            <person name="Gohl D.M."/>
        </authorList>
    </citation>
    <scope>NUCLEOTIDE SEQUENCE</scope>
    <source>
        <strain evidence="1">Duluth1</strain>
        <tissue evidence="1">Whole animal</tissue>
    </source>
</reference>
<evidence type="ECO:0000313" key="2">
    <source>
        <dbReference type="Proteomes" id="UP000828390"/>
    </source>
</evidence>
<proteinExistence type="predicted"/>
<organism evidence="1 2">
    <name type="scientific">Dreissena polymorpha</name>
    <name type="common">Zebra mussel</name>
    <name type="synonym">Mytilus polymorpha</name>
    <dbReference type="NCBI Taxonomy" id="45954"/>
    <lineage>
        <taxon>Eukaryota</taxon>
        <taxon>Metazoa</taxon>
        <taxon>Spiralia</taxon>
        <taxon>Lophotrochozoa</taxon>
        <taxon>Mollusca</taxon>
        <taxon>Bivalvia</taxon>
        <taxon>Autobranchia</taxon>
        <taxon>Heteroconchia</taxon>
        <taxon>Euheterodonta</taxon>
        <taxon>Imparidentia</taxon>
        <taxon>Neoheterodontei</taxon>
        <taxon>Myida</taxon>
        <taxon>Dreissenoidea</taxon>
        <taxon>Dreissenidae</taxon>
        <taxon>Dreissena</taxon>
    </lineage>
</organism>
<keyword evidence="2" id="KW-1185">Reference proteome</keyword>
<name>A0A9D4G4P4_DREPO</name>
<accession>A0A9D4G4P4</accession>
<gene>
    <name evidence="1" type="ORF">DPMN_138867</name>
</gene>
<reference evidence="1" key="2">
    <citation type="submission" date="2020-11" db="EMBL/GenBank/DDBJ databases">
        <authorList>
            <person name="McCartney M.A."/>
            <person name="Auch B."/>
            <person name="Kono T."/>
            <person name="Mallez S."/>
            <person name="Becker A."/>
            <person name="Gohl D.M."/>
            <person name="Silverstein K.A.T."/>
            <person name="Koren S."/>
            <person name="Bechman K.B."/>
            <person name="Herman A."/>
            <person name="Abrahante J.E."/>
            <person name="Garbe J."/>
        </authorList>
    </citation>
    <scope>NUCLEOTIDE SEQUENCE</scope>
    <source>
        <strain evidence="1">Duluth1</strain>
        <tissue evidence="1">Whole animal</tissue>
    </source>
</reference>
<sequence length="98" mass="10869">MVSHDGVLTSNLTVSNVEARDTELEFMCILYSTQYIEGRSKVFTSIDVVNEAGSSLNAATSNYHSYNSSVSCRGYVTSNVFMSPQSEAEVEICVRRKR</sequence>